<evidence type="ECO:0000313" key="16">
    <source>
        <dbReference type="EMBL" id="KAK5921881.1"/>
    </source>
</evidence>
<evidence type="ECO:0000256" key="3">
    <source>
        <dbReference type="ARBA" id="ARBA00013947"/>
    </source>
</evidence>
<keyword evidence="14 15" id="KW-0732">Signal</keyword>
<evidence type="ECO:0000256" key="11">
    <source>
        <dbReference type="ARBA" id="ARBA00023098"/>
    </source>
</evidence>
<evidence type="ECO:0000256" key="1">
    <source>
        <dbReference type="ARBA" id="ARBA00004613"/>
    </source>
</evidence>
<reference evidence="16 17" key="1">
    <citation type="journal article" date="2023" name="Mol. Biol. Evol.">
        <title>Genomics of Secondarily Temperate Adaptation in the Only Non-Antarctic Icefish.</title>
        <authorList>
            <person name="Rivera-Colon A.G."/>
            <person name="Rayamajhi N."/>
            <person name="Minhas B.F."/>
            <person name="Madrigal G."/>
            <person name="Bilyk K.T."/>
            <person name="Yoon V."/>
            <person name="Hune M."/>
            <person name="Gregory S."/>
            <person name="Cheng C.H.C."/>
            <person name="Catchen J.M."/>
        </authorList>
    </citation>
    <scope>NUCLEOTIDE SEQUENCE [LARGE SCALE GENOMIC DNA]</scope>
    <source>
        <tissue evidence="16">White muscle</tissue>
    </source>
</reference>
<sequence length="171" mass="19185">MNKLLFITVLVALLAHNAESFRVSRQAEDTEVVVEEEVVLENVVPEKVVEEEVVLEEVVPEEVVPEEVVEVVPEEVVEVVPEEVVPEEVVEVVPEEVVEEVVPEKGTMAKFTDSVTAYYSGAVNTASEYLEKIKGLKLEEKAKNLYTETTNVVTTYAGIMQDQIYHSMYKN</sequence>
<proteinExistence type="inferred from homology"/>
<accession>A0AAN8DEM9</accession>
<dbReference type="GO" id="GO:0034364">
    <property type="term" value="C:high-density lipoprotein particle"/>
    <property type="evidence" value="ECO:0007669"/>
    <property type="project" value="UniProtKB-KW"/>
</dbReference>
<protein>
    <recommendedName>
        <fullName evidence="3 14">Apolipoprotein C-II</fullName>
        <shortName evidence="14">Apo-CII</shortName>
        <shortName evidence="14">ApoC-II</shortName>
    </recommendedName>
    <alternativeName>
        <fullName evidence="13 14">Apolipoprotein C2</fullName>
    </alternativeName>
</protein>
<organism evidence="16 17">
    <name type="scientific">Champsocephalus gunnari</name>
    <name type="common">Mackerel icefish</name>
    <dbReference type="NCBI Taxonomy" id="52237"/>
    <lineage>
        <taxon>Eukaryota</taxon>
        <taxon>Metazoa</taxon>
        <taxon>Chordata</taxon>
        <taxon>Craniata</taxon>
        <taxon>Vertebrata</taxon>
        <taxon>Euteleostomi</taxon>
        <taxon>Actinopterygii</taxon>
        <taxon>Neopterygii</taxon>
        <taxon>Teleostei</taxon>
        <taxon>Neoteleostei</taxon>
        <taxon>Acanthomorphata</taxon>
        <taxon>Eupercaria</taxon>
        <taxon>Perciformes</taxon>
        <taxon>Notothenioidei</taxon>
        <taxon>Channichthyidae</taxon>
        <taxon>Champsocephalus</taxon>
    </lineage>
</organism>
<keyword evidence="4 14" id="KW-0813">Transport</keyword>
<keyword evidence="12 14" id="KW-0850">VLDL</keyword>
<dbReference type="GO" id="GO:0043274">
    <property type="term" value="F:phospholipase binding"/>
    <property type="evidence" value="ECO:0007669"/>
    <property type="project" value="TreeGrafter"/>
</dbReference>
<keyword evidence="9 14" id="KW-0442">Lipid degradation</keyword>
<dbReference type="Pfam" id="PF05355">
    <property type="entry name" value="Apo-CII"/>
    <property type="match status" value="1"/>
</dbReference>
<dbReference type="InterPro" id="IPR008019">
    <property type="entry name" value="Apo-CII"/>
</dbReference>
<evidence type="ECO:0000256" key="8">
    <source>
        <dbReference type="ARBA" id="ARBA00022850"/>
    </source>
</evidence>
<evidence type="ECO:0000256" key="10">
    <source>
        <dbReference type="ARBA" id="ARBA00023055"/>
    </source>
</evidence>
<dbReference type="InterPro" id="IPR023121">
    <property type="entry name" value="ApoC-II_dom_sf"/>
</dbReference>
<comment type="function">
    <text evidence="14">Component of chylomicrons, very low-density lipoproteins (VLDL), low-density lipoproteins (LDL), and high-density lipoproteins (HDL) in plasma. Plays an important role in lipoprotein metabolism as an activator of lipoprotein lipase.</text>
</comment>
<evidence type="ECO:0000256" key="14">
    <source>
        <dbReference type="RuleBase" id="RU368054"/>
    </source>
</evidence>
<dbReference type="PANTHER" id="PTHR16566:SF0">
    <property type="entry name" value="APOLIPOPROTEIN C-II"/>
    <property type="match status" value="1"/>
</dbReference>
<dbReference type="GO" id="GO:0016042">
    <property type="term" value="P:lipid catabolic process"/>
    <property type="evidence" value="ECO:0007669"/>
    <property type="project" value="UniProtKB-UniRule"/>
</dbReference>
<dbReference type="GO" id="GO:0034361">
    <property type="term" value="C:very-low-density lipoprotein particle"/>
    <property type="evidence" value="ECO:0007669"/>
    <property type="project" value="UniProtKB-UniRule"/>
</dbReference>
<evidence type="ECO:0000256" key="7">
    <source>
        <dbReference type="ARBA" id="ARBA00022710"/>
    </source>
</evidence>
<evidence type="ECO:0000256" key="4">
    <source>
        <dbReference type="ARBA" id="ARBA00022448"/>
    </source>
</evidence>
<evidence type="ECO:0000256" key="5">
    <source>
        <dbReference type="ARBA" id="ARBA00022513"/>
    </source>
</evidence>
<feature type="chain" id="PRO_5042863990" description="Apolipoprotein C-II" evidence="15">
    <location>
        <begin position="21"/>
        <end position="171"/>
    </location>
</feature>
<comment type="caution">
    <text evidence="16">The sequence shown here is derived from an EMBL/GenBank/DDBJ whole genome shotgun (WGS) entry which is preliminary data.</text>
</comment>
<evidence type="ECO:0000256" key="2">
    <source>
        <dbReference type="ARBA" id="ARBA00007221"/>
    </source>
</evidence>
<dbReference type="AlphaFoldDB" id="A0AAN8DEM9"/>
<dbReference type="GO" id="GO:0060697">
    <property type="term" value="P:positive regulation of phospholipid catabolic process"/>
    <property type="evidence" value="ECO:0007669"/>
    <property type="project" value="TreeGrafter"/>
</dbReference>
<keyword evidence="6 14" id="KW-0964">Secreted</keyword>
<dbReference type="Gene3D" id="1.10.1440.10">
    <property type="entry name" value="Apolipoprotein C-II"/>
    <property type="match status" value="1"/>
</dbReference>
<evidence type="ECO:0000256" key="12">
    <source>
        <dbReference type="ARBA" id="ARBA00023313"/>
    </source>
</evidence>
<name>A0AAN8DEM9_CHAGU</name>
<dbReference type="GO" id="GO:0006869">
    <property type="term" value="P:lipid transport"/>
    <property type="evidence" value="ECO:0007669"/>
    <property type="project" value="UniProtKB-UniRule"/>
</dbReference>
<dbReference type="GO" id="GO:0016004">
    <property type="term" value="F:phospholipase activator activity"/>
    <property type="evidence" value="ECO:0007669"/>
    <property type="project" value="TreeGrafter"/>
</dbReference>
<dbReference type="GO" id="GO:0034362">
    <property type="term" value="C:low-density lipoprotein particle"/>
    <property type="evidence" value="ECO:0007669"/>
    <property type="project" value="UniProtKB-UniRule"/>
</dbReference>
<feature type="signal peptide" evidence="15">
    <location>
        <begin position="1"/>
        <end position="20"/>
    </location>
</feature>
<dbReference type="PANTHER" id="PTHR16566">
    <property type="entry name" value="APOLIPOPROTEIN C-II"/>
    <property type="match status" value="1"/>
</dbReference>
<keyword evidence="5 14" id="KW-0162">Chylomicron</keyword>
<keyword evidence="7 14" id="KW-0427">LDL</keyword>
<comment type="similarity">
    <text evidence="2 14">Belongs to the apolipoprotein C2 family.</text>
</comment>
<evidence type="ECO:0000256" key="15">
    <source>
        <dbReference type="SAM" id="SignalP"/>
    </source>
</evidence>
<evidence type="ECO:0000256" key="6">
    <source>
        <dbReference type="ARBA" id="ARBA00022525"/>
    </source>
</evidence>
<dbReference type="GO" id="GO:0042627">
    <property type="term" value="C:chylomicron"/>
    <property type="evidence" value="ECO:0007669"/>
    <property type="project" value="UniProtKB-UniRule"/>
</dbReference>
<keyword evidence="8 14" id="KW-0345">HDL</keyword>
<evidence type="ECO:0000256" key="9">
    <source>
        <dbReference type="ARBA" id="ARBA00022963"/>
    </source>
</evidence>
<evidence type="ECO:0000313" key="17">
    <source>
        <dbReference type="Proteomes" id="UP001331515"/>
    </source>
</evidence>
<comment type="subcellular location">
    <subcellularLocation>
        <location evidence="1 14">Secreted</location>
    </subcellularLocation>
</comment>
<keyword evidence="11 14" id="KW-0443">Lipid metabolism</keyword>
<dbReference type="Proteomes" id="UP001331515">
    <property type="component" value="Unassembled WGS sequence"/>
</dbReference>
<dbReference type="EMBL" id="JAURVH010001522">
    <property type="protein sequence ID" value="KAK5921881.1"/>
    <property type="molecule type" value="Genomic_DNA"/>
</dbReference>
<gene>
    <name evidence="16" type="ORF">CgunFtcFv8_019198</name>
</gene>
<evidence type="ECO:0000256" key="13">
    <source>
        <dbReference type="ARBA" id="ARBA00031176"/>
    </source>
</evidence>
<keyword evidence="17" id="KW-1185">Reference proteome</keyword>
<keyword evidence="10 14" id="KW-0445">Lipid transport</keyword>